<evidence type="ECO:0000313" key="3">
    <source>
        <dbReference type="Proteomes" id="UP001201163"/>
    </source>
</evidence>
<feature type="transmembrane region" description="Helical" evidence="1">
    <location>
        <begin position="6"/>
        <end position="25"/>
    </location>
</feature>
<dbReference type="EMBL" id="JAKELL010000042">
    <property type="protein sequence ID" value="KAH8988409.1"/>
    <property type="molecule type" value="Genomic_DNA"/>
</dbReference>
<comment type="caution">
    <text evidence="2">The sequence shown here is derived from an EMBL/GenBank/DDBJ whole genome shotgun (WGS) entry which is preliminary data.</text>
</comment>
<keyword evidence="1" id="KW-0472">Membrane</keyword>
<keyword evidence="1" id="KW-0812">Transmembrane</keyword>
<keyword evidence="1" id="KW-1133">Transmembrane helix</keyword>
<evidence type="ECO:0000256" key="1">
    <source>
        <dbReference type="SAM" id="Phobius"/>
    </source>
</evidence>
<feature type="transmembrane region" description="Helical" evidence="1">
    <location>
        <begin position="32"/>
        <end position="51"/>
    </location>
</feature>
<dbReference type="Proteomes" id="UP001201163">
    <property type="component" value="Unassembled WGS sequence"/>
</dbReference>
<organism evidence="2 3">
    <name type="scientific">Lactarius akahatsu</name>
    <dbReference type="NCBI Taxonomy" id="416441"/>
    <lineage>
        <taxon>Eukaryota</taxon>
        <taxon>Fungi</taxon>
        <taxon>Dikarya</taxon>
        <taxon>Basidiomycota</taxon>
        <taxon>Agaricomycotina</taxon>
        <taxon>Agaricomycetes</taxon>
        <taxon>Russulales</taxon>
        <taxon>Russulaceae</taxon>
        <taxon>Lactarius</taxon>
    </lineage>
</organism>
<reference evidence="2" key="1">
    <citation type="submission" date="2022-01" db="EMBL/GenBank/DDBJ databases">
        <title>Comparative genomics reveals a dynamic genome evolution in the ectomycorrhizal milk-cap (Lactarius) mushrooms.</title>
        <authorList>
            <consortium name="DOE Joint Genome Institute"/>
            <person name="Lebreton A."/>
            <person name="Tang N."/>
            <person name="Kuo A."/>
            <person name="LaButti K."/>
            <person name="Drula E."/>
            <person name="Barry K."/>
            <person name="Clum A."/>
            <person name="Lipzen A."/>
            <person name="Mousain D."/>
            <person name="Ng V."/>
            <person name="Wang R."/>
            <person name="Wang X."/>
            <person name="Dai Y."/>
            <person name="Henrissat B."/>
            <person name="Grigoriev I.V."/>
            <person name="Guerin-Laguette A."/>
            <person name="Yu F."/>
            <person name="Martin F.M."/>
        </authorList>
    </citation>
    <scope>NUCLEOTIDE SEQUENCE</scope>
    <source>
        <strain evidence="2">QP</strain>
    </source>
</reference>
<protein>
    <submittedName>
        <fullName evidence="2">Uncharacterized protein</fullName>
    </submittedName>
</protein>
<name>A0AAD4LE98_9AGAM</name>
<sequence length="269" mass="29723">MDALNANAGLTGFGLLIAAIIKWTLTHIRLGTISQITTLGAFLAWSIYVWADAVTFGSAPECNGKIKIYLTVSLRLRDCPMGAEGLGQSLARRDGGPRGTGHHCADPGSSPGVAISSTVMLQLLVLSLVMIVAILREVLNFLIDRVRRRVGDLGDDSRSSIDFDPELHMMRRVSYTECQTFDRSSHDLHYYRSSSLLRKYLAAQKVVARPAIPQTDRKKVLNSLATRLKSQRSDNLRDTAAEEEPDILFARLAAFKTFALRLAFTLFRA</sequence>
<evidence type="ECO:0000313" key="2">
    <source>
        <dbReference type="EMBL" id="KAH8988409.1"/>
    </source>
</evidence>
<keyword evidence="3" id="KW-1185">Reference proteome</keyword>
<feature type="transmembrane region" description="Helical" evidence="1">
    <location>
        <begin position="119"/>
        <end position="139"/>
    </location>
</feature>
<accession>A0AAD4LE98</accession>
<proteinExistence type="predicted"/>
<gene>
    <name evidence="2" type="ORF">EDB92DRAFT_1817599</name>
</gene>
<dbReference type="AlphaFoldDB" id="A0AAD4LE98"/>